<keyword evidence="2" id="KW-1185">Reference proteome</keyword>
<name>A0A9D3UBR8_9ROSI</name>
<proteinExistence type="predicted"/>
<organism evidence="1 2">
    <name type="scientific">Gossypium stocksii</name>
    <dbReference type="NCBI Taxonomy" id="47602"/>
    <lineage>
        <taxon>Eukaryota</taxon>
        <taxon>Viridiplantae</taxon>
        <taxon>Streptophyta</taxon>
        <taxon>Embryophyta</taxon>
        <taxon>Tracheophyta</taxon>
        <taxon>Spermatophyta</taxon>
        <taxon>Magnoliopsida</taxon>
        <taxon>eudicotyledons</taxon>
        <taxon>Gunneridae</taxon>
        <taxon>Pentapetalae</taxon>
        <taxon>rosids</taxon>
        <taxon>malvids</taxon>
        <taxon>Malvales</taxon>
        <taxon>Malvaceae</taxon>
        <taxon>Malvoideae</taxon>
        <taxon>Gossypium</taxon>
    </lineage>
</organism>
<evidence type="ECO:0000313" key="1">
    <source>
        <dbReference type="EMBL" id="KAH1033526.1"/>
    </source>
</evidence>
<dbReference type="OrthoDB" id="10655895at2759"/>
<dbReference type="EMBL" id="JAIQCV010000013">
    <property type="protein sequence ID" value="KAH1033526.1"/>
    <property type="molecule type" value="Genomic_DNA"/>
</dbReference>
<evidence type="ECO:0000313" key="2">
    <source>
        <dbReference type="Proteomes" id="UP000828251"/>
    </source>
</evidence>
<dbReference type="AlphaFoldDB" id="A0A9D3UBR8"/>
<protein>
    <submittedName>
        <fullName evidence="1">Uncharacterized protein</fullName>
    </submittedName>
</protein>
<gene>
    <name evidence="1" type="ORF">J1N35_045700</name>
</gene>
<comment type="caution">
    <text evidence="1">The sequence shown here is derived from an EMBL/GenBank/DDBJ whole genome shotgun (WGS) entry which is preliminary data.</text>
</comment>
<sequence>MARSDRRIKRVTDPLDNRVKARLIGISYYSSESKHSAAVVVEDDDSPCLSELVHSFLEDDHDAAEQRVTTLTQIESTQTLTLPIRWRSSLSQPLLTTRMLTGICLWLTPQCGDMQDQMELLWRPNCRKLRVHRHGAICSTLGPKPGFHGKKRGIENDRQGHERFGKKIVEEQRTNPLCMKEKPLYAKQMVRFIPSNDEPNLGKLQLIDPVGSKAFFFW</sequence>
<reference evidence="1 2" key="1">
    <citation type="journal article" date="2021" name="Plant Biotechnol. J.">
        <title>Multi-omics assisted identification of the key and species-specific regulatory components of drought-tolerant mechanisms in Gossypium stocksii.</title>
        <authorList>
            <person name="Yu D."/>
            <person name="Ke L."/>
            <person name="Zhang D."/>
            <person name="Wu Y."/>
            <person name="Sun Y."/>
            <person name="Mei J."/>
            <person name="Sun J."/>
            <person name="Sun Y."/>
        </authorList>
    </citation>
    <scope>NUCLEOTIDE SEQUENCE [LARGE SCALE GENOMIC DNA]</scope>
    <source>
        <strain evidence="2">cv. E1</strain>
        <tissue evidence="1">Leaf</tissue>
    </source>
</reference>
<accession>A0A9D3UBR8</accession>
<dbReference type="Proteomes" id="UP000828251">
    <property type="component" value="Unassembled WGS sequence"/>
</dbReference>